<gene>
    <name evidence="2" type="ORF">SPARVUS_LOCUS5707874</name>
</gene>
<protein>
    <submittedName>
        <fullName evidence="2">Uncharacterized protein</fullName>
    </submittedName>
</protein>
<dbReference type="EMBL" id="CATNWA010012323">
    <property type="protein sequence ID" value="CAI9563210.1"/>
    <property type="molecule type" value="Genomic_DNA"/>
</dbReference>
<organism evidence="2 3">
    <name type="scientific">Staurois parvus</name>
    <dbReference type="NCBI Taxonomy" id="386267"/>
    <lineage>
        <taxon>Eukaryota</taxon>
        <taxon>Metazoa</taxon>
        <taxon>Chordata</taxon>
        <taxon>Craniata</taxon>
        <taxon>Vertebrata</taxon>
        <taxon>Euteleostomi</taxon>
        <taxon>Amphibia</taxon>
        <taxon>Batrachia</taxon>
        <taxon>Anura</taxon>
        <taxon>Neobatrachia</taxon>
        <taxon>Ranoidea</taxon>
        <taxon>Ranidae</taxon>
        <taxon>Staurois</taxon>
    </lineage>
</organism>
<accession>A0ABN9CSP4</accession>
<feature type="compositionally biased region" description="Pro residues" evidence="1">
    <location>
        <begin position="44"/>
        <end position="56"/>
    </location>
</feature>
<feature type="region of interest" description="Disordered" evidence="1">
    <location>
        <begin position="41"/>
        <end position="74"/>
    </location>
</feature>
<feature type="non-terminal residue" evidence="2">
    <location>
        <position position="102"/>
    </location>
</feature>
<sequence length="102" mass="11110">PSQPRPQPPLLSKYTTSTATPLSKYTTSTATTLVQVISMSTKPPLCPSNKPRPQPTPLSKYKTTTSTASPLSKSANVHTAIPLSKYSLNYTKIIIVITFLYQ</sequence>
<feature type="compositionally biased region" description="Polar residues" evidence="1">
    <location>
        <begin position="61"/>
        <end position="74"/>
    </location>
</feature>
<keyword evidence="3" id="KW-1185">Reference proteome</keyword>
<evidence type="ECO:0000256" key="1">
    <source>
        <dbReference type="SAM" id="MobiDB-lite"/>
    </source>
</evidence>
<reference evidence="2" key="1">
    <citation type="submission" date="2023-05" db="EMBL/GenBank/DDBJ databases">
        <authorList>
            <person name="Stuckert A."/>
        </authorList>
    </citation>
    <scope>NUCLEOTIDE SEQUENCE</scope>
</reference>
<feature type="non-terminal residue" evidence="2">
    <location>
        <position position="1"/>
    </location>
</feature>
<comment type="caution">
    <text evidence="2">The sequence shown here is derived from an EMBL/GenBank/DDBJ whole genome shotgun (WGS) entry which is preliminary data.</text>
</comment>
<evidence type="ECO:0000313" key="3">
    <source>
        <dbReference type="Proteomes" id="UP001162483"/>
    </source>
</evidence>
<name>A0ABN9CSP4_9NEOB</name>
<proteinExistence type="predicted"/>
<evidence type="ECO:0000313" key="2">
    <source>
        <dbReference type="EMBL" id="CAI9563210.1"/>
    </source>
</evidence>
<dbReference type="Proteomes" id="UP001162483">
    <property type="component" value="Unassembled WGS sequence"/>
</dbReference>